<evidence type="ECO:0000313" key="1">
    <source>
        <dbReference type="EMBL" id="KAI8523368.1"/>
    </source>
</evidence>
<organism evidence="1 2">
    <name type="scientific">Rhododendron molle</name>
    <name type="common">Chinese azalea</name>
    <name type="synonym">Azalea mollis</name>
    <dbReference type="NCBI Taxonomy" id="49168"/>
    <lineage>
        <taxon>Eukaryota</taxon>
        <taxon>Viridiplantae</taxon>
        <taxon>Streptophyta</taxon>
        <taxon>Embryophyta</taxon>
        <taxon>Tracheophyta</taxon>
        <taxon>Spermatophyta</taxon>
        <taxon>Magnoliopsida</taxon>
        <taxon>eudicotyledons</taxon>
        <taxon>Gunneridae</taxon>
        <taxon>Pentapetalae</taxon>
        <taxon>asterids</taxon>
        <taxon>Ericales</taxon>
        <taxon>Ericaceae</taxon>
        <taxon>Ericoideae</taxon>
        <taxon>Rhodoreae</taxon>
        <taxon>Rhododendron</taxon>
    </lineage>
</organism>
<proteinExistence type="predicted"/>
<keyword evidence="2" id="KW-1185">Reference proteome</keyword>
<reference evidence="1" key="1">
    <citation type="submission" date="2022-02" db="EMBL/GenBank/DDBJ databases">
        <title>Plant Genome Project.</title>
        <authorList>
            <person name="Zhang R.-G."/>
        </authorList>
    </citation>
    <scope>NUCLEOTIDE SEQUENCE</scope>
    <source>
        <strain evidence="1">AT1</strain>
    </source>
</reference>
<sequence length="131" mass="15150">MPPVPIKRETNGFEECKFREHIFDGTLTLKKRLPPERWKVAVGNVVYKRFFNCLGCLCFESIAKNCKILQSKVNKFKANKDEVDPTQLKGSVYGDAIRPRNQCRCRIVAEINVQSMSMQNFICQTFLICLK</sequence>
<protein>
    <submittedName>
        <fullName evidence="1">Uncharacterized protein</fullName>
    </submittedName>
</protein>
<comment type="caution">
    <text evidence="1">The sequence shown here is derived from an EMBL/GenBank/DDBJ whole genome shotgun (WGS) entry which is preliminary data.</text>
</comment>
<accession>A0ACC0L3P9</accession>
<evidence type="ECO:0000313" key="2">
    <source>
        <dbReference type="Proteomes" id="UP001062846"/>
    </source>
</evidence>
<gene>
    <name evidence="1" type="ORF">RHMOL_Rhmol13G0068100</name>
</gene>
<dbReference type="EMBL" id="CM046400">
    <property type="protein sequence ID" value="KAI8523368.1"/>
    <property type="molecule type" value="Genomic_DNA"/>
</dbReference>
<dbReference type="Proteomes" id="UP001062846">
    <property type="component" value="Chromosome 13"/>
</dbReference>
<name>A0ACC0L3P9_RHOML</name>